<dbReference type="RefSeq" id="WP_200311961.1">
    <property type="nucleotide sequence ID" value="NZ_JAENIM010000042.1"/>
</dbReference>
<proteinExistence type="predicted"/>
<evidence type="ECO:0000313" key="2">
    <source>
        <dbReference type="EMBL" id="MBK1791945.1"/>
    </source>
</evidence>
<keyword evidence="1" id="KW-0472">Membrane</keyword>
<accession>A0A8J7MFP9</accession>
<keyword evidence="3" id="KW-1185">Reference proteome</keyword>
<dbReference type="Proteomes" id="UP000624703">
    <property type="component" value="Unassembled WGS sequence"/>
</dbReference>
<evidence type="ECO:0000256" key="1">
    <source>
        <dbReference type="SAM" id="Phobius"/>
    </source>
</evidence>
<keyword evidence="1" id="KW-0812">Transmembrane</keyword>
<dbReference type="EMBL" id="JAENIM010000042">
    <property type="protein sequence ID" value="MBK1791945.1"/>
    <property type="molecule type" value="Genomic_DNA"/>
</dbReference>
<protein>
    <submittedName>
        <fullName evidence="2">Uncharacterized protein</fullName>
    </submittedName>
</protein>
<feature type="transmembrane region" description="Helical" evidence="1">
    <location>
        <begin position="6"/>
        <end position="26"/>
    </location>
</feature>
<sequence length="146" mass="15321">MNHPHLIGLLVGGVLPAFLFGLANLFQKSAGNHPISIGIYLIMISIGVAIVGAVIAITGDKQNISLAAALPSIGVGLFWAAGVAFVFVGLRHYGAPISKLAPLYNLNTLVTIAFALFIFSEWKDTNFPSLISGSFFLILGGVLISK</sequence>
<organism evidence="2 3">
    <name type="scientific">Persicirhabdus sediminis</name>
    <dbReference type="NCBI Taxonomy" id="454144"/>
    <lineage>
        <taxon>Bacteria</taxon>
        <taxon>Pseudomonadati</taxon>
        <taxon>Verrucomicrobiota</taxon>
        <taxon>Verrucomicrobiia</taxon>
        <taxon>Verrucomicrobiales</taxon>
        <taxon>Verrucomicrobiaceae</taxon>
        <taxon>Persicirhabdus</taxon>
    </lineage>
</organism>
<evidence type="ECO:0000313" key="3">
    <source>
        <dbReference type="Proteomes" id="UP000624703"/>
    </source>
</evidence>
<feature type="transmembrane region" description="Helical" evidence="1">
    <location>
        <begin position="64"/>
        <end position="90"/>
    </location>
</feature>
<feature type="transmembrane region" description="Helical" evidence="1">
    <location>
        <begin position="102"/>
        <end position="120"/>
    </location>
</feature>
<name>A0A8J7MFP9_9BACT</name>
<feature type="transmembrane region" description="Helical" evidence="1">
    <location>
        <begin position="126"/>
        <end position="144"/>
    </location>
</feature>
<gene>
    <name evidence="2" type="ORF">JIN82_12360</name>
</gene>
<keyword evidence="1" id="KW-1133">Transmembrane helix</keyword>
<reference evidence="2" key="1">
    <citation type="submission" date="2021-01" db="EMBL/GenBank/DDBJ databases">
        <title>Modified the classification status of verrucomicrobia.</title>
        <authorList>
            <person name="Feng X."/>
        </authorList>
    </citation>
    <scope>NUCLEOTIDE SEQUENCE</scope>
    <source>
        <strain evidence="2">_KCTC 22039</strain>
    </source>
</reference>
<comment type="caution">
    <text evidence="2">The sequence shown here is derived from an EMBL/GenBank/DDBJ whole genome shotgun (WGS) entry which is preliminary data.</text>
</comment>
<dbReference type="AlphaFoldDB" id="A0A8J7MFP9"/>
<feature type="transmembrane region" description="Helical" evidence="1">
    <location>
        <begin position="38"/>
        <end position="58"/>
    </location>
</feature>